<accession>A0A842I0H1</accession>
<gene>
    <name evidence="2" type="ORF">H6P80_15280</name>
</gene>
<evidence type="ECO:0000313" key="2">
    <source>
        <dbReference type="EMBL" id="MBC2778986.1"/>
    </source>
</evidence>
<dbReference type="AlphaFoldDB" id="A0A842I0H1"/>
<dbReference type="InterPro" id="IPR055493">
    <property type="entry name" value="DUF7065"/>
</dbReference>
<evidence type="ECO:0000313" key="3">
    <source>
        <dbReference type="Proteomes" id="UP000564378"/>
    </source>
</evidence>
<dbReference type="Proteomes" id="UP000564378">
    <property type="component" value="Unassembled WGS sequence"/>
</dbReference>
<dbReference type="SUPFAM" id="SSF159245">
    <property type="entry name" value="AttH-like"/>
    <property type="match status" value="1"/>
</dbReference>
<evidence type="ECO:0000259" key="1">
    <source>
        <dbReference type="Pfam" id="PF23213"/>
    </source>
</evidence>
<feature type="domain" description="DUF7065" evidence="1">
    <location>
        <begin position="153"/>
        <end position="193"/>
    </location>
</feature>
<dbReference type="Pfam" id="PF23213">
    <property type="entry name" value="DUF7065"/>
    <property type="match status" value="1"/>
</dbReference>
<proteinExistence type="predicted"/>
<sequence length="353" mass="38876">MIENKLLNPSNVDPVMELPHAAQDIPLWTEYCYFFGYDPEAQMGVSIHAGREPSDTSIWRATISIYLPGENLLVAKYCGRDGHARGAGAGPLRVTCVEPMRLWTVEFDGLCQATTRSASTNAAHPDSPSELVKFFLTFEGAAPFWDMNALMQNQSWASYHWEQICSIKGQLTVGGKTTNISAMGVRDHSSGPRDYGPLLSNFWVNALFPDGAALHGVNSRCEEEGTEIRMGYIFRNDGSPLENCELVELPHVCTLDTPAGSVARDPLTDPDVRKFRFVLNTKDGLEEVEGELLHTASTTYLSPNDELLGTDFTQLTKGQPKASQLAESPARFTWRGQTGYGGVERIARLVALK</sequence>
<organism evidence="2 3">
    <name type="scientific">Parasphingopyxis marina</name>
    <dbReference type="NCBI Taxonomy" id="2761622"/>
    <lineage>
        <taxon>Bacteria</taxon>
        <taxon>Pseudomonadati</taxon>
        <taxon>Pseudomonadota</taxon>
        <taxon>Alphaproteobacteria</taxon>
        <taxon>Sphingomonadales</taxon>
        <taxon>Sphingomonadaceae</taxon>
        <taxon>Parasphingopyxis</taxon>
    </lineage>
</organism>
<keyword evidence="3" id="KW-1185">Reference proteome</keyword>
<dbReference type="EMBL" id="JACJVJ010000003">
    <property type="protein sequence ID" value="MBC2778986.1"/>
    <property type="molecule type" value="Genomic_DNA"/>
</dbReference>
<reference evidence="2 3" key="1">
    <citation type="submission" date="2020-08" db="EMBL/GenBank/DDBJ databases">
        <title>Draft genome sequence of Parasphingopyxis sp. GrpM-11.</title>
        <authorList>
            <person name="Oh J."/>
            <person name="Roh D.-H."/>
        </authorList>
    </citation>
    <scope>NUCLEOTIDE SEQUENCE [LARGE SCALE GENOMIC DNA]</scope>
    <source>
        <strain evidence="2 3">GrpM-11</strain>
    </source>
</reference>
<protein>
    <recommendedName>
        <fullName evidence="1">DUF7065 domain-containing protein</fullName>
    </recommendedName>
</protein>
<comment type="caution">
    <text evidence="2">The sequence shown here is derived from an EMBL/GenBank/DDBJ whole genome shotgun (WGS) entry which is preliminary data.</text>
</comment>
<dbReference type="RefSeq" id="WP_185802287.1">
    <property type="nucleotide sequence ID" value="NZ_JACJVJ010000003.1"/>
</dbReference>
<name>A0A842I0H1_9SPHN</name>